<feature type="compositionally biased region" description="Pro residues" evidence="4">
    <location>
        <begin position="1088"/>
        <end position="1097"/>
    </location>
</feature>
<dbReference type="PRINTS" id="PR00628">
    <property type="entry name" value="INSULINRSI"/>
</dbReference>
<dbReference type="Gene3D" id="2.30.29.30">
    <property type="entry name" value="Pleckstrin-homology domain (PH domain)/Phosphotyrosine-binding domain (PTB)"/>
    <property type="match status" value="1"/>
</dbReference>
<dbReference type="SUPFAM" id="SSF50729">
    <property type="entry name" value="PH domain-like"/>
    <property type="match status" value="1"/>
</dbReference>
<feature type="region of interest" description="Disordered" evidence="4">
    <location>
        <begin position="809"/>
        <end position="877"/>
    </location>
</feature>
<feature type="compositionally biased region" description="Polar residues" evidence="4">
    <location>
        <begin position="388"/>
        <end position="408"/>
    </location>
</feature>
<feature type="compositionally biased region" description="Polar residues" evidence="4">
    <location>
        <begin position="441"/>
        <end position="460"/>
    </location>
</feature>
<keyword evidence="3" id="KW-0221">Differentiation</keyword>
<dbReference type="SMART" id="SM01244">
    <property type="entry name" value="IRS"/>
    <property type="match status" value="1"/>
</dbReference>
<protein>
    <submittedName>
        <fullName evidence="6">Insulin receptor substrate 2-B</fullName>
    </submittedName>
</protein>
<sequence length="1118" mass="121676">LQQGEKIEEGGVVKPNFEHVWEVFVHSKQLGSKTNMTGPCRLCLTDQAVTLVRREKDETVPETCLEYSLQKIRCCGHVDTFFYMEVGQWTATGAGNLWLQAEDTNIAENIHLTILKYLQACGKNTNREIQPPRPRAVSVTDSDRRPVMTRWSTHTASSGSGGGGMNHQRTYSFPLSPLPPTRRASTGTRPLSKLIISTSPQSSLTTRDRSDTMPTQGVSRPRTSSECAPHLAYPPRHPNNLHSRPLSSYNRGISYSPPAAPSPISPGSVTCSDSAGSSLSMDGDMTDGHWEDRFSHSLTPDEPVIVEENTEDYAPWIGEDEQLNNYVRNSDTLMNAPLLNTISCHNSTNNLQTTNSDYKSNYSPSQVSRLESPNTAKDTSYMIMTPGANVTKTHSKTSVNHSRGSSLTEEGYVPMAPGNSDDGYVDMDHGSTRHRDHYQSGELSAGSSCSMTSGTPSTDQRFSDYPLDKVISYFPDEEIPAERHPRSYSVGSRPNLNKRAEIQVTTFSERARASSLGSKNGKGFNSLRMHNHHHVASSHSSMEPSDDMMEMDFSKKGRMKNRKKPTSSERLSVPCGSASTLSSAASSYSTAEGSYMEMSPRCSPSLPSPPKTNRLLSILGKSPPKHDLFPFTRNSPPVSGYPSPSLGRVPEIEPFYGESCHQPSPKDSYMEMKPKPLESNQKVVAAKNTKARIESFPSTGSVGQSTIRSKCTRDDNFESSLKRKMSHTCTIPEDNNNSKIIIGNSPPSNQLDEYVEMDLGVTKSSVRSLKNNSAEDDYMEMDGRGDKIEYGRSQPIAIQANAKETNSIFSLGGRKNSTGTSPKRSFLQFGSSPSPVSSPYGTLGRSHPRKNTLRRDSRENLGTNSSGSSSSIFPMSLNSSINSPEDFEAKCQVDATSGTVILSTENSRSVDDLTNKLGCCIVEDGPEDYVLYEPGAPMKATNPVKSSPAEADYAQMAPIKPPTVRKTSMPLLNKFDRFLMGLGVGQMTSSTSSPSIKLACSEPAADLGESPSLPEEEEEEEEAPAVATQPSISQDGAPSPKTPPVTKEKELHYASLDLRRSGSESEESNKTLKTQNSLTESSSASSPSPNPSSPSPASPSFTYAEIDFAKTGASSQNP</sequence>
<feature type="compositionally biased region" description="Polar residues" evidence="4">
    <location>
        <begin position="183"/>
        <end position="205"/>
    </location>
</feature>
<keyword evidence="2" id="KW-0677">Repeat</keyword>
<dbReference type="SMART" id="SM00310">
    <property type="entry name" value="PTBI"/>
    <property type="match status" value="1"/>
</dbReference>
<dbReference type="InterPro" id="IPR039011">
    <property type="entry name" value="IRS"/>
</dbReference>
<dbReference type="PROSITE" id="PS51064">
    <property type="entry name" value="IRS_PTB"/>
    <property type="match status" value="1"/>
</dbReference>
<evidence type="ECO:0000256" key="3">
    <source>
        <dbReference type="ARBA" id="ARBA00022782"/>
    </source>
</evidence>
<dbReference type="PANTHER" id="PTHR10614:SF13">
    <property type="entry name" value="INSULIN RECEPTOR SUBSTRATE 1"/>
    <property type="match status" value="1"/>
</dbReference>
<proteinExistence type="predicted"/>
<keyword evidence="6" id="KW-0675">Receptor</keyword>
<keyword evidence="1" id="KW-0597">Phosphoprotein</keyword>
<evidence type="ECO:0000256" key="1">
    <source>
        <dbReference type="ARBA" id="ARBA00022553"/>
    </source>
</evidence>
<dbReference type="PANTHER" id="PTHR10614">
    <property type="entry name" value="INSULIN RECEPTOR SUBSTRATE"/>
    <property type="match status" value="1"/>
</dbReference>
<feature type="region of interest" description="Disordered" evidence="4">
    <location>
        <begin position="352"/>
        <end position="420"/>
    </location>
</feature>
<accession>A0A146L4V2</accession>
<evidence type="ECO:0000313" key="6">
    <source>
        <dbReference type="EMBL" id="JAQ02909.1"/>
    </source>
</evidence>
<reference evidence="6" key="1">
    <citation type="journal article" date="2016" name="Gigascience">
        <title>De novo construction of an expanded transcriptome assembly for the western tarnished plant bug, Lygus hesperus.</title>
        <authorList>
            <person name="Tassone E.E."/>
            <person name="Geib S.M."/>
            <person name="Hall B."/>
            <person name="Fabrick J.A."/>
            <person name="Brent C.S."/>
            <person name="Hull J.J."/>
        </authorList>
    </citation>
    <scope>NUCLEOTIDE SEQUENCE</scope>
</reference>
<feature type="domain" description="IRS-type PTB" evidence="5">
    <location>
        <begin position="17"/>
        <end position="125"/>
    </location>
</feature>
<dbReference type="GO" id="GO:0043548">
    <property type="term" value="F:phosphatidylinositol 3-kinase binding"/>
    <property type="evidence" value="ECO:0007669"/>
    <property type="project" value="TreeGrafter"/>
</dbReference>
<dbReference type="AlphaFoldDB" id="A0A146L4V2"/>
<evidence type="ECO:0000256" key="2">
    <source>
        <dbReference type="ARBA" id="ARBA00022737"/>
    </source>
</evidence>
<feature type="region of interest" description="Disordered" evidence="4">
    <location>
        <begin position="557"/>
        <end position="579"/>
    </location>
</feature>
<feature type="region of interest" description="Disordered" evidence="4">
    <location>
        <begin position="1003"/>
        <end position="1118"/>
    </location>
</feature>
<dbReference type="InterPro" id="IPR002404">
    <property type="entry name" value="IRS_PTB"/>
</dbReference>
<feature type="non-terminal residue" evidence="6">
    <location>
        <position position="1"/>
    </location>
</feature>
<feature type="region of interest" description="Disordered" evidence="4">
    <location>
        <begin position="434"/>
        <end position="462"/>
    </location>
</feature>
<dbReference type="InterPro" id="IPR011993">
    <property type="entry name" value="PH-like_dom_sf"/>
</dbReference>
<feature type="region of interest" description="Disordered" evidence="4">
    <location>
        <begin position="151"/>
        <end position="227"/>
    </location>
</feature>
<evidence type="ECO:0000259" key="5">
    <source>
        <dbReference type="PROSITE" id="PS51064"/>
    </source>
</evidence>
<gene>
    <name evidence="6" type="primary">irs2-b</name>
    <name evidence="6" type="ORF">g.78763</name>
</gene>
<feature type="compositionally biased region" description="Basic and acidic residues" evidence="4">
    <location>
        <begin position="1046"/>
        <end position="1070"/>
    </location>
</feature>
<dbReference type="Pfam" id="PF02174">
    <property type="entry name" value="IRS"/>
    <property type="match status" value="1"/>
</dbReference>
<dbReference type="GO" id="GO:0005886">
    <property type="term" value="C:plasma membrane"/>
    <property type="evidence" value="ECO:0007669"/>
    <property type="project" value="TreeGrafter"/>
</dbReference>
<feature type="compositionally biased region" description="Polar residues" evidence="4">
    <location>
        <begin position="212"/>
        <end position="226"/>
    </location>
</feature>
<name>A0A146L4V2_LYGHE</name>
<dbReference type="EMBL" id="GDHC01015720">
    <property type="protein sequence ID" value="JAQ02909.1"/>
    <property type="molecule type" value="Transcribed_RNA"/>
</dbReference>
<dbReference type="GO" id="GO:0005829">
    <property type="term" value="C:cytosol"/>
    <property type="evidence" value="ECO:0007669"/>
    <property type="project" value="TreeGrafter"/>
</dbReference>
<dbReference type="GO" id="GO:0030154">
    <property type="term" value="P:cell differentiation"/>
    <property type="evidence" value="ECO:0007669"/>
    <property type="project" value="UniProtKB-KW"/>
</dbReference>
<feature type="compositionally biased region" description="Polar residues" evidence="4">
    <location>
        <begin position="1071"/>
        <end position="1080"/>
    </location>
</feature>
<dbReference type="GO" id="GO:0008286">
    <property type="term" value="P:insulin receptor signaling pathway"/>
    <property type="evidence" value="ECO:0007669"/>
    <property type="project" value="InterPro"/>
</dbReference>
<organism evidence="6">
    <name type="scientific">Lygus hesperus</name>
    <name type="common">Western plant bug</name>
    <dbReference type="NCBI Taxonomy" id="30085"/>
    <lineage>
        <taxon>Eukaryota</taxon>
        <taxon>Metazoa</taxon>
        <taxon>Ecdysozoa</taxon>
        <taxon>Arthropoda</taxon>
        <taxon>Hexapoda</taxon>
        <taxon>Insecta</taxon>
        <taxon>Pterygota</taxon>
        <taxon>Neoptera</taxon>
        <taxon>Paraneoptera</taxon>
        <taxon>Hemiptera</taxon>
        <taxon>Heteroptera</taxon>
        <taxon>Panheteroptera</taxon>
        <taxon>Cimicomorpha</taxon>
        <taxon>Miridae</taxon>
        <taxon>Mirini</taxon>
        <taxon>Lygus</taxon>
    </lineage>
</organism>
<dbReference type="GO" id="GO:0005158">
    <property type="term" value="F:insulin receptor binding"/>
    <property type="evidence" value="ECO:0007669"/>
    <property type="project" value="InterPro"/>
</dbReference>
<evidence type="ECO:0000256" key="4">
    <source>
        <dbReference type="SAM" id="MobiDB-lite"/>
    </source>
</evidence>
<feature type="compositionally biased region" description="Polar residues" evidence="4">
    <location>
        <begin position="352"/>
        <end position="378"/>
    </location>
</feature>
<feature type="compositionally biased region" description="Polar residues" evidence="4">
    <location>
        <begin position="809"/>
        <end position="823"/>
    </location>
</feature>
<feature type="compositionally biased region" description="Acidic residues" evidence="4">
    <location>
        <begin position="1014"/>
        <end position="1023"/>
    </location>
</feature>